<dbReference type="EMBL" id="JADGIZ020000023">
    <property type="protein sequence ID" value="KAL2915481.1"/>
    <property type="molecule type" value="Genomic_DNA"/>
</dbReference>
<evidence type="ECO:0000313" key="4">
    <source>
        <dbReference type="EMBL" id="KAL2915481.1"/>
    </source>
</evidence>
<feature type="chain" id="PRO_5046382292" evidence="3">
    <location>
        <begin position="26"/>
        <end position="529"/>
    </location>
</feature>
<keyword evidence="2" id="KW-0472">Membrane</keyword>
<reference evidence="4 5" key="1">
    <citation type="submission" date="2023-09" db="EMBL/GenBank/DDBJ databases">
        <title>Pangenome analysis of Batrachochytrium dendrobatidis and related Chytrids.</title>
        <authorList>
            <person name="Yacoub M.N."/>
            <person name="Stajich J.E."/>
            <person name="James T.Y."/>
        </authorList>
    </citation>
    <scope>NUCLEOTIDE SEQUENCE [LARGE SCALE GENOMIC DNA]</scope>
    <source>
        <strain evidence="4 5">JEL0888</strain>
    </source>
</reference>
<comment type="caution">
    <text evidence="4">The sequence shown here is derived from an EMBL/GenBank/DDBJ whole genome shotgun (WGS) entry which is preliminary data.</text>
</comment>
<feature type="signal peptide" evidence="3">
    <location>
        <begin position="1"/>
        <end position="25"/>
    </location>
</feature>
<sequence>MPAARVRRWLSAALLTALAAAPARAATALVRRVQTGCLPSGTVKDNLGFEFVVPASDFGVPRVCLGYGTGLSRFYEMTSTSTLTAFQCNSGDCAEATCRTVWTADRIEDAQDLSCGWFFQNLDPSPSIMPSAVAKFGQDHGPFDAIASSYFIQMFFDPDSPKISWPQGDPLSIRVKLDSDCATRPMVVAVKHYLFESCTNAGRGLFLLTDFGGSQSMIMTLYACSSPSCEPQTCVSLNHAIKPPPISSPSECMPLESGLLAVRSVPLPILTTSRFANTTGAFEWTWPSVQSLTGSDAHVASESSSATQQPVQGSNVAASAGPGPRAGAPSGPSADKGDGQSVSPAAGGRVPELAGSGDSKKQGDQLQPPGSAPQPRTSLSPPAIAGIVVGSVIGAAVISIAAVFGAMILRGRRRISSISKHTSGWADSEKAPTGVRRDRGLFAIGSRGVGGVVRHHSVVVHPDKAAAPLPWRIGGTLRGNCPVKTLSAWAGRADASLDDVTVTAGIATAANASSDAAVGVEHTLVASTD</sequence>
<dbReference type="CDD" id="cd12087">
    <property type="entry name" value="TM_EGFR-like"/>
    <property type="match status" value="1"/>
</dbReference>
<accession>A0ABR4N7P9</accession>
<proteinExistence type="predicted"/>
<gene>
    <name evidence="4" type="ORF">HK105_204882</name>
</gene>
<keyword evidence="3" id="KW-0732">Signal</keyword>
<evidence type="ECO:0000256" key="1">
    <source>
        <dbReference type="SAM" id="MobiDB-lite"/>
    </source>
</evidence>
<dbReference type="Proteomes" id="UP001527925">
    <property type="component" value="Unassembled WGS sequence"/>
</dbReference>
<protein>
    <submittedName>
        <fullName evidence="4">Uncharacterized protein</fullName>
    </submittedName>
</protein>
<evidence type="ECO:0000256" key="2">
    <source>
        <dbReference type="SAM" id="Phobius"/>
    </source>
</evidence>
<feature type="compositionally biased region" description="Polar residues" evidence="1">
    <location>
        <begin position="301"/>
        <end position="316"/>
    </location>
</feature>
<feature type="compositionally biased region" description="Low complexity" evidence="1">
    <location>
        <begin position="317"/>
        <end position="334"/>
    </location>
</feature>
<keyword evidence="2" id="KW-0812">Transmembrane</keyword>
<evidence type="ECO:0000256" key="3">
    <source>
        <dbReference type="SAM" id="SignalP"/>
    </source>
</evidence>
<evidence type="ECO:0000313" key="5">
    <source>
        <dbReference type="Proteomes" id="UP001527925"/>
    </source>
</evidence>
<organism evidence="4 5">
    <name type="scientific">Polyrhizophydium stewartii</name>
    <dbReference type="NCBI Taxonomy" id="2732419"/>
    <lineage>
        <taxon>Eukaryota</taxon>
        <taxon>Fungi</taxon>
        <taxon>Fungi incertae sedis</taxon>
        <taxon>Chytridiomycota</taxon>
        <taxon>Chytridiomycota incertae sedis</taxon>
        <taxon>Chytridiomycetes</taxon>
        <taxon>Rhizophydiales</taxon>
        <taxon>Rhizophydiales incertae sedis</taxon>
        <taxon>Polyrhizophydium</taxon>
    </lineage>
</organism>
<name>A0ABR4N7P9_9FUNG</name>
<keyword evidence="2" id="KW-1133">Transmembrane helix</keyword>
<feature type="region of interest" description="Disordered" evidence="1">
    <location>
        <begin position="297"/>
        <end position="378"/>
    </location>
</feature>
<feature type="transmembrane region" description="Helical" evidence="2">
    <location>
        <begin position="383"/>
        <end position="409"/>
    </location>
</feature>
<keyword evidence="5" id="KW-1185">Reference proteome</keyword>